<dbReference type="PANTHER" id="PTHR43861:SF3">
    <property type="entry name" value="PUTATIVE (AFU_ORTHOLOGUE AFUA_2G14390)-RELATED"/>
    <property type="match status" value="1"/>
</dbReference>
<dbReference type="InterPro" id="IPR041698">
    <property type="entry name" value="Methyltransf_25"/>
</dbReference>
<evidence type="ECO:0000313" key="3">
    <source>
        <dbReference type="EMBL" id="MBB4650736.1"/>
    </source>
</evidence>
<dbReference type="Pfam" id="PF13649">
    <property type="entry name" value="Methyltransf_25"/>
    <property type="match status" value="1"/>
</dbReference>
<proteinExistence type="predicted"/>
<comment type="caution">
    <text evidence="3">The sequence shown here is derived from an EMBL/GenBank/DDBJ whole genome shotgun (WGS) entry which is preliminary data.</text>
</comment>
<dbReference type="CDD" id="cd02440">
    <property type="entry name" value="AdoMet_MTases"/>
    <property type="match status" value="1"/>
</dbReference>
<dbReference type="InterPro" id="IPR029063">
    <property type="entry name" value="SAM-dependent_MTases_sf"/>
</dbReference>
<protein>
    <submittedName>
        <fullName evidence="3">SAM-dependent methyltransferase</fullName>
    </submittedName>
</protein>
<dbReference type="Proteomes" id="UP000539538">
    <property type="component" value="Unassembled WGS sequence"/>
</dbReference>
<dbReference type="PANTHER" id="PTHR43861">
    <property type="entry name" value="TRANS-ACONITATE 2-METHYLTRANSFERASE-RELATED"/>
    <property type="match status" value="1"/>
</dbReference>
<dbReference type="GO" id="GO:0032259">
    <property type="term" value="P:methylation"/>
    <property type="evidence" value="ECO:0007669"/>
    <property type="project" value="UniProtKB-KW"/>
</dbReference>
<reference evidence="3 4" key="1">
    <citation type="submission" date="2020-08" db="EMBL/GenBank/DDBJ databases">
        <title>Genomic Encyclopedia of Type Strains, Phase IV (KMG-IV): sequencing the most valuable type-strain genomes for metagenomic binning, comparative biology and taxonomic classification.</title>
        <authorList>
            <person name="Goeker M."/>
        </authorList>
    </citation>
    <scope>NUCLEOTIDE SEQUENCE [LARGE SCALE GENOMIC DNA]</scope>
    <source>
        <strain evidence="3 4">DSM 7050</strain>
    </source>
</reference>
<feature type="domain" description="Methyltransferase" evidence="2">
    <location>
        <begin position="53"/>
        <end position="146"/>
    </location>
</feature>
<evidence type="ECO:0000256" key="1">
    <source>
        <dbReference type="ARBA" id="ARBA00022679"/>
    </source>
</evidence>
<evidence type="ECO:0000313" key="4">
    <source>
        <dbReference type="Proteomes" id="UP000539538"/>
    </source>
</evidence>
<gene>
    <name evidence="3" type="ORF">GGQ99_002491</name>
</gene>
<dbReference type="EMBL" id="JACHOT010000002">
    <property type="protein sequence ID" value="MBB4650736.1"/>
    <property type="molecule type" value="Genomic_DNA"/>
</dbReference>
<keyword evidence="4" id="KW-1185">Reference proteome</keyword>
<dbReference type="SUPFAM" id="SSF53335">
    <property type="entry name" value="S-adenosyl-L-methionine-dependent methyltransferases"/>
    <property type="match status" value="1"/>
</dbReference>
<name>A0ABR6L2B3_9HYPH</name>
<dbReference type="RefSeq" id="WP_183262752.1">
    <property type="nucleotide sequence ID" value="NZ_BAAAVZ010000002.1"/>
</dbReference>
<organism evidence="3 4">
    <name type="scientific">Aminobacter niigataensis</name>
    <dbReference type="NCBI Taxonomy" id="83265"/>
    <lineage>
        <taxon>Bacteria</taxon>
        <taxon>Pseudomonadati</taxon>
        <taxon>Pseudomonadota</taxon>
        <taxon>Alphaproteobacteria</taxon>
        <taxon>Hyphomicrobiales</taxon>
        <taxon>Phyllobacteriaceae</taxon>
        <taxon>Aminobacter</taxon>
    </lineage>
</organism>
<keyword evidence="1" id="KW-0808">Transferase</keyword>
<accession>A0ABR6L2B3</accession>
<sequence length="257" mass="27994">MSLTSLVPLATHRAMTDQSYSDLRLASVYDALNPAGKDTDFYLDVAGDSPRTILDMGCGTGLLAVEFARRGHRVTGADPAAGMMSIARARTGGSLVTWIDCDAASLATETRFDLIVMTGHVFQVFLTDEAIAAALGNLRRHLAPNGRLVFETRNPAVREWEEWTAADTSTRVEVDGVGPVDVHYDVTSAEGQFVRFETHFGFADGDKVVTPSELRFIERDQLAEALARAGFAEVEWYGDWDRSPARPDSPEIIVIAG</sequence>
<dbReference type="Gene3D" id="3.40.50.150">
    <property type="entry name" value="Vaccinia Virus protein VP39"/>
    <property type="match status" value="1"/>
</dbReference>
<keyword evidence="3" id="KW-0489">Methyltransferase</keyword>
<dbReference type="GO" id="GO:0008168">
    <property type="term" value="F:methyltransferase activity"/>
    <property type="evidence" value="ECO:0007669"/>
    <property type="project" value="UniProtKB-KW"/>
</dbReference>
<evidence type="ECO:0000259" key="2">
    <source>
        <dbReference type="Pfam" id="PF13649"/>
    </source>
</evidence>